<dbReference type="Proteomes" id="UP000315112">
    <property type="component" value="Unassembled WGS sequence"/>
</dbReference>
<dbReference type="PROSITE" id="PS50887">
    <property type="entry name" value="GGDEF"/>
    <property type="match status" value="1"/>
</dbReference>
<feature type="domain" description="GGDEF" evidence="2">
    <location>
        <begin position="440"/>
        <end position="582"/>
    </location>
</feature>
<gene>
    <name evidence="3" type="ORF">IP92_00522</name>
</gene>
<dbReference type="Gene3D" id="3.30.450.20">
    <property type="entry name" value="PAS domain"/>
    <property type="match status" value="1"/>
</dbReference>
<dbReference type="InterPro" id="IPR000160">
    <property type="entry name" value="GGDEF_dom"/>
</dbReference>
<dbReference type="CDD" id="cd01949">
    <property type="entry name" value="GGDEF"/>
    <property type="match status" value="1"/>
</dbReference>
<dbReference type="SUPFAM" id="SSF55785">
    <property type="entry name" value="PYP-like sensor domain (PAS domain)"/>
    <property type="match status" value="1"/>
</dbReference>
<dbReference type="SUPFAM" id="SSF55073">
    <property type="entry name" value="Nucleotide cyclase"/>
    <property type="match status" value="1"/>
</dbReference>
<dbReference type="InterPro" id="IPR035919">
    <property type="entry name" value="EAL_sf"/>
</dbReference>
<dbReference type="EMBL" id="VLKW01000001">
    <property type="protein sequence ID" value="TWI51535.1"/>
    <property type="molecule type" value="Genomic_DNA"/>
</dbReference>
<dbReference type="RefSeq" id="WP_229418583.1">
    <property type="nucleotide sequence ID" value="NZ_CP046904.1"/>
</dbReference>
<dbReference type="CDD" id="cd00130">
    <property type="entry name" value="PAS"/>
    <property type="match status" value="1"/>
</dbReference>
<dbReference type="SUPFAM" id="SSF141868">
    <property type="entry name" value="EAL domain-like"/>
    <property type="match status" value="1"/>
</dbReference>
<dbReference type="CDD" id="cd01948">
    <property type="entry name" value="EAL"/>
    <property type="match status" value="1"/>
</dbReference>
<dbReference type="Gene3D" id="3.30.70.270">
    <property type="match status" value="1"/>
</dbReference>
<dbReference type="SMART" id="SM00052">
    <property type="entry name" value="EAL"/>
    <property type="match status" value="1"/>
</dbReference>
<name>A0A562Q457_9BURK</name>
<sequence length="852" mass="92423">MSGALHGGQDAAAEHEALIQFLYLAPVGLVQARADGEIVLINPISAQLLMPLSRDGNLDNLFTALHGLAPDLRAQCERFAAPRGVICDGVHLRVHGGHPGGPQILALSLVKLDAARLMAVLQDVTAQVLRERQLRRSDAWLGALLASVTDYALVSLDRLGRIERWNDSIGRVTGHRPDVVGKSYALFDPETAAAPQRATERLREADAHGWIVDEGMRVRADGTRFLASAMISPLPERDPDAPDTEAAYCLVLRDCTERAAASPPPAAVPERDTEHDDKLAYEALIQFLYRTPIGLLQADRDGAIEMMNPMAAQLLMPLAPDGAMDDLYAVFGIVAPDLRAAVARCAAPSGVVVEGLRIELPDGRNGPQVLSLSVMKLDPQRVMAAVSDITLDERREQERLASRLSSAARMDALTRMPNRAAVQEALRAILAREPRKEGEGGFALLFINCDRFRQVNDTLGQTLGDQLLVLMAERIRNVLRPPTDRIVTDARGGQVAARVGGDEFVVVLDGLRRVEDAESVAARLIAAIGRGYHLQGHDVVCNVSVGIVWGDQHEPDELLRDAGIAMVEAKRAGGARAVRFEPAMRERAARRSDIETELRQALQGDQLFVVYQPVVALRPDGGTDRAAGVEALVRWRHPVRGIVPPVEFIGVAEECGLIGALGDFVLERACRDFMGWRAALGELAPRLMAVNLSRAQLGQQDWAGTVARILGEAGMDARNLQLEVTESLAAQDTDVQQRLHELKALGVTLALDDFGTGYSSLASLHLLPVDTVKIDRSFVSQSETSQHHRVLIEATVKVAQSLGMNTVAEGIETREQANVVRTLQCDKGQGYLYSRPLEADALVAWLTQSGDA</sequence>
<dbReference type="SMART" id="SM00267">
    <property type="entry name" value="GGDEF"/>
    <property type="match status" value="1"/>
</dbReference>
<organism evidence="3 4">
    <name type="scientific">Pseudoduganella flava</name>
    <dbReference type="NCBI Taxonomy" id="871742"/>
    <lineage>
        <taxon>Bacteria</taxon>
        <taxon>Pseudomonadati</taxon>
        <taxon>Pseudomonadota</taxon>
        <taxon>Betaproteobacteria</taxon>
        <taxon>Burkholderiales</taxon>
        <taxon>Oxalobacteraceae</taxon>
        <taxon>Telluria group</taxon>
        <taxon>Pseudoduganella</taxon>
    </lineage>
</organism>
<accession>A0A562Q457</accession>
<dbReference type="Pfam" id="PF00990">
    <property type="entry name" value="GGDEF"/>
    <property type="match status" value="1"/>
</dbReference>
<evidence type="ECO:0000313" key="4">
    <source>
        <dbReference type="Proteomes" id="UP000315112"/>
    </source>
</evidence>
<dbReference type="InterPro" id="IPR029787">
    <property type="entry name" value="Nucleotide_cyclase"/>
</dbReference>
<dbReference type="PANTHER" id="PTHR44757:SF2">
    <property type="entry name" value="BIOFILM ARCHITECTURE MAINTENANCE PROTEIN MBAA"/>
    <property type="match status" value="1"/>
</dbReference>
<dbReference type="Pfam" id="PF00563">
    <property type="entry name" value="EAL"/>
    <property type="match status" value="1"/>
</dbReference>
<evidence type="ECO:0000313" key="3">
    <source>
        <dbReference type="EMBL" id="TWI51535.1"/>
    </source>
</evidence>
<dbReference type="InterPro" id="IPR052155">
    <property type="entry name" value="Biofilm_reg_signaling"/>
</dbReference>
<reference evidence="3 4" key="1">
    <citation type="journal article" date="2015" name="Stand. Genomic Sci.">
        <title>Genomic Encyclopedia of Bacterial and Archaeal Type Strains, Phase III: the genomes of soil and plant-associated and newly described type strains.</title>
        <authorList>
            <person name="Whitman W.B."/>
            <person name="Woyke T."/>
            <person name="Klenk H.P."/>
            <person name="Zhou Y."/>
            <person name="Lilburn T.G."/>
            <person name="Beck B.J."/>
            <person name="De Vos P."/>
            <person name="Vandamme P."/>
            <person name="Eisen J.A."/>
            <person name="Garrity G."/>
            <person name="Hugenholtz P."/>
            <person name="Kyrpides N.C."/>
        </authorList>
    </citation>
    <scope>NUCLEOTIDE SEQUENCE [LARGE SCALE GENOMIC DNA]</scope>
    <source>
        <strain evidence="3 4">CGMCC 1.10685</strain>
    </source>
</reference>
<dbReference type="PANTHER" id="PTHR44757">
    <property type="entry name" value="DIGUANYLATE CYCLASE DGCP"/>
    <property type="match status" value="1"/>
</dbReference>
<dbReference type="InterPro" id="IPR001633">
    <property type="entry name" value="EAL_dom"/>
</dbReference>
<feature type="domain" description="EAL" evidence="1">
    <location>
        <begin position="591"/>
        <end position="850"/>
    </location>
</feature>
<dbReference type="InterPro" id="IPR035965">
    <property type="entry name" value="PAS-like_dom_sf"/>
</dbReference>
<dbReference type="InterPro" id="IPR043128">
    <property type="entry name" value="Rev_trsase/Diguanyl_cyclase"/>
</dbReference>
<dbReference type="NCBIfam" id="TIGR00254">
    <property type="entry name" value="GGDEF"/>
    <property type="match status" value="1"/>
</dbReference>
<evidence type="ECO:0000259" key="2">
    <source>
        <dbReference type="PROSITE" id="PS50887"/>
    </source>
</evidence>
<proteinExistence type="predicted"/>
<dbReference type="AlphaFoldDB" id="A0A562Q457"/>
<dbReference type="Gene3D" id="3.20.20.450">
    <property type="entry name" value="EAL domain"/>
    <property type="match status" value="1"/>
</dbReference>
<protein>
    <submittedName>
        <fullName evidence="3">Diguanylate cyclase (GGDEF)-like protein</fullName>
    </submittedName>
</protein>
<dbReference type="PROSITE" id="PS50883">
    <property type="entry name" value="EAL"/>
    <property type="match status" value="1"/>
</dbReference>
<dbReference type="InterPro" id="IPR000014">
    <property type="entry name" value="PAS"/>
</dbReference>
<comment type="caution">
    <text evidence="3">The sequence shown here is derived from an EMBL/GenBank/DDBJ whole genome shotgun (WGS) entry which is preliminary data.</text>
</comment>
<evidence type="ECO:0000259" key="1">
    <source>
        <dbReference type="PROSITE" id="PS50883"/>
    </source>
</evidence>